<evidence type="ECO:0000256" key="1">
    <source>
        <dbReference type="ARBA" id="ARBA00004173"/>
    </source>
</evidence>
<gene>
    <name evidence="3" type="ORF">Hypma_005223</name>
</gene>
<comment type="subcellular location">
    <subcellularLocation>
        <location evidence="1">Mitochondrion</location>
    </subcellularLocation>
</comment>
<organism evidence="3 4">
    <name type="scientific">Hypsizygus marmoreus</name>
    <name type="common">White beech mushroom</name>
    <name type="synonym">Agaricus marmoreus</name>
    <dbReference type="NCBI Taxonomy" id="39966"/>
    <lineage>
        <taxon>Eukaryota</taxon>
        <taxon>Fungi</taxon>
        <taxon>Dikarya</taxon>
        <taxon>Basidiomycota</taxon>
        <taxon>Agaricomycotina</taxon>
        <taxon>Agaricomycetes</taxon>
        <taxon>Agaricomycetidae</taxon>
        <taxon>Agaricales</taxon>
        <taxon>Tricholomatineae</taxon>
        <taxon>Lyophyllaceae</taxon>
        <taxon>Hypsizygus</taxon>
    </lineage>
</organism>
<sequence length="93" mass="10610">MLLLPGVVWFGEVPMDEIAQGELNWCDFLLCWGRRRQSILPLDLPYRSTLEVQGTISNPDRSAGDELADFLLLGNCAETWLDVFNVKKEVRDL</sequence>
<dbReference type="EMBL" id="LUEZ02000215">
    <property type="protein sequence ID" value="RDB15102.1"/>
    <property type="molecule type" value="Genomic_DNA"/>
</dbReference>
<name>A0A369J132_HYPMA</name>
<dbReference type="SUPFAM" id="SSF52467">
    <property type="entry name" value="DHS-like NAD/FAD-binding domain"/>
    <property type="match status" value="1"/>
</dbReference>
<protein>
    <submittedName>
        <fullName evidence="3">Uncharacterized protein</fullName>
    </submittedName>
</protein>
<comment type="caution">
    <text evidence="3">The sequence shown here is derived from an EMBL/GenBank/DDBJ whole genome shotgun (WGS) entry which is preliminary data.</text>
</comment>
<proteinExistence type="predicted"/>
<keyword evidence="4" id="KW-1185">Reference proteome</keyword>
<dbReference type="Proteomes" id="UP000076154">
    <property type="component" value="Unassembled WGS sequence"/>
</dbReference>
<evidence type="ECO:0000256" key="2">
    <source>
        <dbReference type="ARBA" id="ARBA00023128"/>
    </source>
</evidence>
<reference evidence="3" key="1">
    <citation type="submission" date="2018-04" db="EMBL/GenBank/DDBJ databases">
        <title>Whole genome sequencing of Hypsizygus marmoreus.</title>
        <authorList>
            <person name="Choi I.-G."/>
            <person name="Min B."/>
            <person name="Kim J.-G."/>
            <person name="Kim S."/>
            <person name="Oh Y.-L."/>
            <person name="Kong W.-S."/>
            <person name="Park H."/>
            <person name="Jeong J."/>
            <person name="Song E.-S."/>
        </authorList>
    </citation>
    <scope>NUCLEOTIDE SEQUENCE [LARGE SCALE GENOMIC DNA]</scope>
    <source>
        <strain evidence="3">51987-8</strain>
    </source>
</reference>
<evidence type="ECO:0000313" key="3">
    <source>
        <dbReference type="EMBL" id="RDB15102.1"/>
    </source>
</evidence>
<dbReference type="STRING" id="39966.A0A369J132"/>
<dbReference type="InParanoid" id="A0A369J132"/>
<keyword evidence="2" id="KW-0496">Mitochondrion</keyword>
<dbReference type="InterPro" id="IPR029035">
    <property type="entry name" value="DHS-like_NAD/FAD-binding_dom"/>
</dbReference>
<evidence type="ECO:0000313" key="4">
    <source>
        <dbReference type="Proteomes" id="UP000076154"/>
    </source>
</evidence>
<dbReference type="GO" id="GO:0005739">
    <property type="term" value="C:mitochondrion"/>
    <property type="evidence" value="ECO:0007669"/>
    <property type="project" value="UniProtKB-SubCell"/>
</dbReference>
<dbReference type="AlphaFoldDB" id="A0A369J132"/>
<accession>A0A369J132</accession>